<evidence type="ECO:0000313" key="3">
    <source>
        <dbReference type="Proteomes" id="UP001549076"/>
    </source>
</evidence>
<accession>A0ABV2MWK1</accession>
<reference evidence="2 3" key="1">
    <citation type="submission" date="2024-06" db="EMBL/GenBank/DDBJ databases">
        <title>Genomic Encyclopedia of Type Strains, Phase IV (KMG-IV): sequencing the most valuable type-strain genomes for metagenomic binning, comparative biology and taxonomic classification.</title>
        <authorList>
            <person name="Goeker M."/>
        </authorList>
    </citation>
    <scope>NUCLEOTIDE SEQUENCE [LARGE SCALE GENOMIC DNA]</scope>
    <source>
        <strain evidence="2 3">DSM 27865</strain>
    </source>
</reference>
<evidence type="ECO:0008006" key="4">
    <source>
        <dbReference type="Google" id="ProtNLM"/>
    </source>
</evidence>
<sequence>MARKPERRRAGNASSGRALLLAAPALLSPLIGPVAAGAAEPQLSASIERHWTSNALDSEIAVADWYTLLRGGMRHQVGDDDANAGIDAEFQLARHDRIAIEDDRSLAVSAHAFRRLSPALELRGTLAYSAISKGDHLEIGPLVIGTRALKQVASAQVQMGLALGGATALVLDMSNAFETTGRTHFEQDLLDPVRLDPDVNKFRAAARLMRTLGPLAAGGSLSALFATVEKLGSPPVALSYTLYGAQGELELRTAAGIAFGMALGAENLRGAHGIYDEVRPAWHVKASMPLPRDFELRGAWFGRFETADSDDPLASWLDRTEIELGWKATERLAFSAGVYREVKQNLLMENEERGRGFYAQATYAFGKPLSAIFRVDVSKTFKTILDIRERTTDAFIGLRARI</sequence>
<feature type="chain" id="PRO_5046829025" description="Porin" evidence="1">
    <location>
        <begin position="39"/>
        <end position="402"/>
    </location>
</feature>
<dbReference type="Proteomes" id="UP001549076">
    <property type="component" value="Unassembled WGS sequence"/>
</dbReference>
<keyword evidence="3" id="KW-1185">Reference proteome</keyword>
<evidence type="ECO:0000313" key="2">
    <source>
        <dbReference type="EMBL" id="MET3789952.1"/>
    </source>
</evidence>
<proteinExistence type="predicted"/>
<comment type="caution">
    <text evidence="2">The sequence shown here is derived from an EMBL/GenBank/DDBJ whole genome shotgun (WGS) entry which is preliminary data.</text>
</comment>
<protein>
    <recommendedName>
        <fullName evidence="4">Porin</fullName>
    </recommendedName>
</protein>
<dbReference type="EMBL" id="JBEPML010000001">
    <property type="protein sequence ID" value="MET3789952.1"/>
    <property type="molecule type" value="Genomic_DNA"/>
</dbReference>
<keyword evidence="1" id="KW-0732">Signal</keyword>
<evidence type="ECO:0000256" key="1">
    <source>
        <dbReference type="SAM" id="SignalP"/>
    </source>
</evidence>
<dbReference type="RefSeq" id="WP_354192028.1">
    <property type="nucleotide sequence ID" value="NZ_JBEPML010000001.1"/>
</dbReference>
<gene>
    <name evidence="2" type="ORF">ABID37_000136</name>
</gene>
<organism evidence="2 3">
    <name type="scientific">Aquamicrobium terrae</name>
    <dbReference type="NCBI Taxonomy" id="1324945"/>
    <lineage>
        <taxon>Bacteria</taxon>
        <taxon>Pseudomonadati</taxon>
        <taxon>Pseudomonadota</taxon>
        <taxon>Alphaproteobacteria</taxon>
        <taxon>Hyphomicrobiales</taxon>
        <taxon>Phyllobacteriaceae</taxon>
        <taxon>Aquamicrobium</taxon>
    </lineage>
</organism>
<feature type="signal peptide" evidence="1">
    <location>
        <begin position="1"/>
        <end position="38"/>
    </location>
</feature>
<name>A0ABV2MWK1_9HYPH</name>